<name>A0A8J8PF86_9ARCH</name>
<dbReference type="RefSeq" id="WP_400195023.1">
    <property type="nucleotide sequence ID" value="NZ_CAYAYE010000010.1"/>
</dbReference>
<sequence>MQSLYSLIEKILSYNGFDSHRADEYIIADREDSNAAICLQMTFDMAALNQFLAKFSDFTGKKILVVMGGLPEEVAYDIDPDVIIWDKNSLEDEIKRVKLEDSVNKKNCSILDEITATDFPPLISEEEIDEVEKVSLCDIILKLNYTENEVDEDYPACILKSIHLVPYFVFRCMIKSDDLQSAKSMNIAVNSVSMRAEAWGDVDVVYSLEIEHSKMQPAITVSDAEQITLQEIIESNSSVREYIFENKSITLKERRKIAPKEDEIKIEYLNTYYVPVWHIKNEGSEIYVNGYNKKIIDFYKSPIDRSPVHT</sequence>
<evidence type="ECO:0000313" key="2">
    <source>
        <dbReference type="Proteomes" id="UP000752814"/>
    </source>
</evidence>
<organism evidence="1 2">
    <name type="scientific">Candidatus Methanomassiliicoccus intestinalis</name>
    <dbReference type="NCBI Taxonomy" id="1406512"/>
    <lineage>
        <taxon>Archaea</taxon>
        <taxon>Methanobacteriati</taxon>
        <taxon>Thermoplasmatota</taxon>
        <taxon>Thermoplasmata</taxon>
        <taxon>Methanomassiliicoccales</taxon>
        <taxon>Methanomassiliicoccaceae</taxon>
        <taxon>Methanomassiliicoccus</taxon>
    </lineage>
</organism>
<dbReference type="AlphaFoldDB" id="A0A8J8PF86"/>
<protein>
    <submittedName>
        <fullName evidence="1">Uncharacterized protein</fullName>
    </submittedName>
</protein>
<gene>
    <name evidence="1" type="ORF">A3207_04385</name>
</gene>
<reference evidence="1" key="1">
    <citation type="submission" date="2016-03" db="EMBL/GenBank/DDBJ databases">
        <authorList>
            <person name="Borrel G."/>
            <person name="Mccann A."/>
            <person name="O'Toole P.W."/>
        </authorList>
    </citation>
    <scope>NUCLEOTIDE SEQUENCE</scope>
    <source>
        <strain evidence="1">183</strain>
    </source>
</reference>
<dbReference type="Proteomes" id="UP000752814">
    <property type="component" value="Unassembled WGS sequence"/>
</dbReference>
<accession>A0A8J8PF86</accession>
<proteinExistence type="predicted"/>
<evidence type="ECO:0000313" key="1">
    <source>
        <dbReference type="EMBL" id="TQS81643.1"/>
    </source>
</evidence>
<comment type="caution">
    <text evidence="1">The sequence shown here is derived from an EMBL/GenBank/DDBJ whole genome shotgun (WGS) entry which is preliminary data.</text>
</comment>
<dbReference type="EMBL" id="LVVT01000022">
    <property type="protein sequence ID" value="TQS81643.1"/>
    <property type="molecule type" value="Genomic_DNA"/>
</dbReference>